<feature type="transmembrane region" description="Helical" evidence="4">
    <location>
        <begin position="289"/>
        <end position="306"/>
    </location>
</feature>
<evidence type="ECO:0000259" key="5">
    <source>
        <dbReference type="Pfam" id="PF00535"/>
    </source>
</evidence>
<organism evidence="6 7">
    <name type="scientific">Pelagicoccus albus</name>
    <dbReference type="NCBI Taxonomy" id="415222"/>
    <lineage>
        <taxon>Bacteria</taxon>
        <taxon>Pseudomonadati</taxon>
        <taxon>Verrucomicrobiota</taxon>
        <taxon>Opitutia</taxon>
        <taxon>Puniceicoccales</taxon>
        <taxon>Pelagicoccaceae</taxon>
        <taxon>Pelagicoccus</taxon>
    </lineage>
</organism>
<dbReference type="Gene3D" id="3.90.550.10">
    <property type="entry name" value="Spore Coat Polysaccharide Biosynthesis Protein SpsA, Chain A"/>
    <property type="match status" value="1"/>
</dbReference>
<sequence>MLEENHNYVTVVTVTYGNRVHLLEQVVDSCYVEGVDRIIIVANGVTDDVVTVLDKLVGKSRVPVRLELLEENIGSAGGFSKGLRIFSDEVGEGCVWLLDDDNVPACGSLSELKAFGRKLAGLDGGSECSALLSYRPDRQMYAQAVLEGDESIVIGPVDGFLGFSIFDRLKYSKRHLDLSKFDGNGSVAVAPYGGLFLTCSSLNRVGLPDERFYLYVDDHEWTYRLRKLGKILLVGSSRVEDVEQSWNVHEENWNFVKRLSKAPAFRLYYSTRNRVYFELNFLVNSRVRYYLNVICVSMLFVAYSVLRPRLLTVWFSALKDGFEGNLGVSRMKLGD</sequence>
<keyword evidence="2" id="KW-0328">Glycosyltransferase</keyword>
<dbReference type="SUPFAM" id="SSF53448">
    <property type="entry name" value="Nucleotide-diphospho-sugar transferases"/>
    <property type="match status" value="1"/>
</dbReference>
<evidence type="ECO:0000313" key="7">
    <source>
        <dbReference type="Proteomes" id="UP000526501"/>
    </source>
</evidence>
<dbReference type="Pfam" id="PF00535">
    <property type="entry name" value="Glycos_transf_2"/>
    <property type="match status" value="1"/>
</dbReference>
<proteinExistence type="inferred from homology"/>
<name>A0A7X1B8E8_9BACT</name>
<reference evidence="6 7" key="1">
    <citation type="submission" date="2020-07" db="EMBL/GenBank/DDBJ databases">
        <authorList>
            <person name="Feng X."/>
        </authorList>
    </citation>
    <scope>NUCLEOTIDE SEQUENCE [LARGE SCALE GENOMIC DNA]</scope>
    <source>
        <strain evidence="6 7">JCM23202</strain>
    </source>
</reference>
<keyword evidence="3 6" id="KW-0808">Transferase</keyword>
<comment type="similarity">
    <text evidence="1">Belongs to the glycosyltransferase 2 family.</text>
</comment>
<keyword evidence="4" id="KW-0812">Transmembrane</keyword>
<evidence type="ECO:0000256" key="4">
    <source>
        <dbReference type="SAM" id="Phobius"/>
    </source>
</evidence>
<evidence type="ECO:0000256" key="1">
    <source>
        <dbReference type="ARBA" id="ARBA00006739"/>
    </source>
</evidence>
<dbReference type="RefSeq" id="WP_185660171.1">
    <property type="nucleotide sequence ID" value="NZ_CAWPOO010000008.1"/>
</dbReference>
<protein>
    <submittedName>
        <fullName evidence="6">Glycosyltransferase</fullName>
    </submittedName>
</protein>
<feature type="domain" description="Glycosyltransferase 2-like" evidence="5">
    <location>
        <begin position="10"/>
        <end position="112"/>
    </location>
</feature>
<dbReference type="Proteomes" id="UP000526501">
    <property type="component" value="Unassembled WGS sequence"/>
</dbReference>
<evidence type="ECO:0000256" key="3">
    <source>
        <dbReference type="ARBA" id="ARBA00022679"/>
    </source>
</evidence>
<evidence type="ECO:0000256" key="2">
    <source>
        <dbReference type="ARBA" id="ARBA00022676"/>
    </source>
</evidence>
<keyword evidence="4" id="KW-0472">Membrane</keyword>
<dbReference type="InterPro" id="IPR001173">
    <property type="entry name" value="Glyco_trans_2-like"/>
</dbReference>
<dbReference type="EMBL" id="JACHVC010000008">
    <property type="protein sequence ID" value="MBC2606285.1"/>
    <property type="molecule type" value="Genomic_DNA"/>
</dbReference>
<keyword evidence="4" id="KW-1133">Transmembrane helix</keyword>
<accession>A0A7X1B8E8</accession>
<evidence type="ECO:0000313" key="6">
    <source>
        <dbReference type="EMBL" id="MBC2606285.1"/>
    </source>
</evidence>
<dbReference type="InterPro" id="IPR029044">
    <property type="entry name" value="Nucleotide-diphossugar_trans"/>
</dbReference>
<dbReference type="PANTHER" id="PTHR43179:SF12">
    <property type="entry name" value="GALACTOFURANOSYLTRANSFERASE GLFT2"/>
    <property type="match status" value="1"/>
</dbReference>
<dbReference type="GO" id="GO:0016757">
    <property type="term" value="F:glycosyltransferase activity"/>
    <property type="evidence" value="ECO:0007669"/>
    <property type="project" value="UniProtKB-KW"/>
</dbReference>
<comment type="caution">
    <text evidence="6">The sequence shown here is derived from an EMBL/GenBank/DDBJ whole genome shotgun (WGS) entry which is preliminary data.</text>
</comment>
<keyword evidence="7" id="KW-1185">Reference proteome</keyword>
<dbReference type="AlphaFoldDB" id="A0A7X1B8E8"/>
<dbReference type="PANTHER" id="PTHR43179">
    <property type="entry name" value="RHAMNOSYLTRANSFERASE WBBL"/>
    <property type="match status" value="1"/>
</dbReference>
<gene>
    <name evidence="6" type="ORF">H5P27_09515</name>
</gene>